<dbReference type="Proteomes" id="UP001428341">
    <property type="component" value="Unassembled WGS sequence"/>
</dbReference>
<dbReference type="GO" id="GO:0003677">
    <property type="term" value="F:DNA binding"/>
    <property type="evidence" value="ECO:0007669"/>
    <property type="project" value="UniProtKB-KW"/>
</dbReference>
<evidence type="ECO:0000259" key="8">
    <source>
        <dbReference type="PROSITE" id="PS50863"/>
    </source>
</evidence>
<dbReference type="PROSITE" id="PS50863">
    <property type="entry name" value="B3"/>
    <property type="match status" value="1"/>
</dbReference>
<evidence type="ECO:0000256" key="4">
    <source>
        <dbReference type="ARBA" id="ARBA00023163"/>
    </source>
</evidence>
<dbReference type="CDD" id="cd10017">
    <property type="entry name" value="B3_DNA"/>
    <property type="match status" value="1"/>
</dbReference>
<dbReference type="GO" id="GO:0005634">
    <property type="term" value="C:nucleus"/>
    <property type="evidence" value="ECO:0007669"/>
    <property type="project" value="UniProtKB-SubCell"/>
</dbReference>
<evidence type="ECO:0000256" key="1">
    <source>
        <dbReference type="ARBA" id="ARBA00004123"/>
    </source>
</evidence>
<keyword evidence="7" id="KW-0812">Transmembrane</keyword>
<evidence type="ECO:0000256" key="7">
    <source>
        <dbReference type="SAM" id="Phobius"/>
    </source>
</evidence>
<proteinExistence type="predicted"/>
<keyword evidence="10" id="KW-1185">Reference proteome</keyword>
<keyword evidence="7" id="KW-0472">Membrane</keyword>
<evidence type="ECO:0000256" key="5">
    <source>
        <dbReference type="ARBA" id="ARBA00023242"/>
    </source>
</evidence>
<feature type="compositionally biased region" description="Polar residues" evidence="6">
    <location>
        <begin position="143"/>
        <end position="155"/>
    </location>
</feature>
<organism evidence="9 10">
    <name type="scientific">Citrus x changshan-huyou</name>
    <dbReference type="NCBI Taxonomy" id="2935761"/>
    <lineage>
        <taxon>Eukaryota</taxon>
        <taxon>Viridiplantae</taxon>
        <taxon>Streptophyta</taxon>
        <taxon>Embryophyta</taxon>
        <taxon>Tracheophyta</taxon>
        <taxon>Spermatophyta</taxon>
        <taxon>Magnoliopsida</taxon>
        <taxon>eudicotyledons</taxon>
        <taxon>Gunneridae</taxon>
        <taxon>Pentapetalae</taxon>
        <taxon>rosids</taxon>
        <taxon>malvids</taxon>
        <taxon>Sapindales</taxon>
        <taxon>Rutaceae</taxon>
        <taxon>Aurantioideae</taxon>
        <taxon>Citrus</taxon>
    </lineage>
</organism>
<feature type="region of interest" description="Disordered" evidence="6">
    <location>
        <begin position="143"/>
        <end position="231"/>
    </location>
</feature>
<dbReference type="SMART" id="SM01019">
    <property type="entry name" value="B3"/>
    <property type="match status" value="1"/>
</dbReference>
<comment type="caution">
    <text evidence="9">The sequence shown here is derived from an EMBL/GenBank/DDBJ whole genome shotgun (WGS) entry which is preliminary data.</text>
</comment>
<dbReference type="InterPro" id="IPR003340">
    <property type="entry name" value="B3_DNA-bd"/>
</dbReference>
<keyword evidence="5" id="KW-0539">Nucleus</keyword>
<accession>A0AAP0QV32</accession>
<evidence type="ECO:0000256" key="3">
    <source>
        <dbReference type="ARBA" id="ARBA00023125"/>
    </source>
</evidence>
<dbReference type="InterPro" id="IPR015300">
    <property type="entry name" value="DNA-bd_pseudobarrel_sf"/>
</dbReference>
<dbReference type="AlphaFoldDB" id="A0AAP0QV32"/>
<gene>
    <name evidence="9" type="ORF">WN944_001719</name>
</gene>
<name>A0AAP0QV32_9ROSI</name>
<keyword evidence="7" id="KW-1133">Transmembrane helix</keyword>
<feature type="transmembrane region" description="Helical" evidence="7">
    <location>
        <begin position="49"/>
        <end position="78"/>
    </location>
</feature>
<keyword evidence="3" id="KW-0238">DNA-binding</keyword>
<dbReference type="PANTHER" id="PTHR46245:SF2">
    <property type="entry name" value="B3 DOMAIN-CONTAINING TRANSCRIPTION REPRESSOR VAL2"/>
    <property type="match status" value="1"/>
</dbReference>
<dbReference type="SUPFAM" id="SSF101936">
    <property type="entry name" value="DNA-binding pseudobarrel domain"/>
    <property type="match status" value="1"/>
</dbReference>
<dbReference type="EMBL" id="JBCGBO010000004">
    <property type="protein sequence ID" value="KAK9209353.1"/>
    <property type="molecule type" value="Genomic_DNA"/>
</dbReference>
<evidence type="ECO:0000313" key="9">
    <source>
        <dbReference type="EMBL" id="KAK9209353.1"/>
    </source>
</evidence>
<keyword evidence="2" id="KW-0805">Transcription regulation</keyword>
<dbReference type="PANTHER" id="PTHR46245">
    <property type="entry name" value="B3 DOMAIN-CONTAINING PROTEIN OS07G0563300"/>
    <property type="match status" value="1"/>
</dbReference>
<evidence type="ECO:0000256" key="2">
    <source>
        <dbReference type="ARBA" id="ARBA00023015"/>
    </source>
</evidence>
<comment type="subcellular location">
    <subcellularLocation>
        <location evidence="1">Nucleus</location>
    </subcellularLocation>
</comment>
<protein>
    <recommendedName>
        <fullName evidence="8">TF-B3 domain-containing protein</fullName>
    </recommendedName>
</protein>
<reference evidence="9 10" key="1">
    <citation type="submission" date="2024-05" db="EMBL/GenBank/DDBJ databases">
        <title>Haplotype-resolved chromosome-level genome assembly of Huyou (Citrus changshanensis).</title>
        <authorList>
            <person name="Miao C."/>
            <person name="Chen W."/>
            <person name="Wu Y."/>
            <person name="Wang L."/>
            <person name="Zhao S."/>
            <person name="Grierson D."/>
            <person name="Xu C."/>
            <person name="Chen K."/>
        </authorList>
    </citation>
    <scope>NUCLEOTIDE SEQUENCE [LARGE SCALE GENOMIC DNA]</scope>
    <source>
        <strain evidence="9">01-14</strain>
        <tissue evidence="9">Leaf</tissue>
    </source>
</reference>
<keyword evidence="4" id="KW-0804">Transcription</keyword>
<evidence type="ECO:0000256" key="6">
    <source>
        <dbReference type="SAM" id="MobiDB-lite"/>
    </source>
</evidence>
<dbReference type="Pfam" id="PF02362">
    <property type="entry name" value="B3"/>
    <property type="match status" value="1"/>
</dbReference>
<dbReference type="Gene3D" id="2.40.330.10">
    <property type="entry name" value="DNA-binding pseudobarrel domain"/>
    <property type="match status" value="1"/>
</dbReference>
<feature type="compositionally biased region" description="Basic and acidic residues" evidence="6">
    <location>
        <begin position="185"/>
        <end position="198"/>
    </location>
</feature>
<feature type="domain" description="TF-B3" evidence="8">
    <location>
        <begin position="232"/>
        <end position="333"/>
    </location>
</feature>
<evidence type="ECO:0000313" key="10">
    <source>
        <dbReference type="Proteomes" id="UP001428341"/>
    </source>
</evidence>
<sequence length="396" mass="43555">MASSSSSSSSASASLNKTCQNCKSPAAFLRPCWRLRTGGLAMLCGRCAYAFSFSFTCLLVPLFSLHVFFMMFIVVLLLRREDSATSSTRMLLVGGTVIPVRRWARFPSQSLVQEANTLANKIKAVLPPVTKRSMRPSAFQGTKSFKLATESSSPGTRKDPQDSVEVGLSLDSGKMISEKTPGASSKKDACSPESREQPSADSTDGADDAPSVSSKGNKKAQSDAPPKVPLFEKTMTVSDAEPKNGRLVVPKKCAKEYLPELSEPQGFPIRMQDTNGKDWEFHFRFWPNNNSIMYVLEGLKEYLISNQCQAGDKVTFYRIEPEGKLVIGLKRAPPAILDRKDVDLQSVEKYYSEGSLLKTTTEKCYTERSIFTADFGCPFLFTITYCPAIILSILGN</sequence>